<evidence type="ECO:0000313" key="2">
    <source>
        <dbReference type="EMBL" id="EIM57636.1"/>
    </source>
</evidence>
<accession>I5AV13</accession>
<dbReference type="Proteomes" id="UP000005753">
    <property type="component" value="Chromosome"/>
</dbReference>
<name>I5AV13_EUBC6</name>
<keyword evidence="1" id="KW-0472">Membrane</keyword>
<sequence length="668" mass="75139">MLAILYLILACVTGFVFLHALFPKAFLENTSGQNMIWVAAPVSFGFGTLLLTWLLYILAYFFHTTMKVAKPLVPANIVVMLVSAAVVCLYFFLRMKKKDLRIPALVQDKKLFIREAVLYGVVLIFVAVSVFHVFFATKDGTICAGYTVFSDYAPHVSMIRSFSRQANFPTQYPFFGGSDVKYHFMFQFLTGNLEFLGLRLDLAYNLPSILALLGFLMLATQFSYRLFTSFAAELPVPALFFFRSGTALFQFVFEHLRDHDLASALRQNETFLGYTENENWGLWNYNVYLNQRHLAFGLLVAAAVIWFFLFYLDKSCADNQAKHLQWFADRWTMKSAWSFEDPLRALLLGILLGSATFWNGAAVIGALLILCGMAVFSDHKLDYLILAISAVCVSVLQTHVFIKESAFKATFYWGFILDEPSLFGVLVYLGQIMGITIVGAVVLQILLQKRQVRILIFSFLLPVVFAFTMSLTPDVTVNQKYIMIAAAFLSIIWGGVLAALWKKKAGGGRACMVLLLVLLIANGLYDFRIILVDNGFDHSYHVDLNSDVTAWLSENLTSDDLVLAPNNYTFHEVPMSGIMMYQGWAYYAWSAGYDTEYRAAISDAIYSATDSHVVDALTKKEGIDYIIYDDSGKTLNDGETPICEDAIMEVGKLVYTSKDLCIRVYKVG</sequence>
<feature type="transmembrane region" description="Helical" evidence="1">
    <location>
        <begin position="481"/>
        <end position="501"/>
    </location>
</feature>
<reference evidence="2 3" key="2">
    <citation type="submission" date="2012-02" db="EMBL/GenBank/DDBJ databases">
        <title>Improved High-Quality Draft sequence of Eubacterium cellulosolvens 6.</title>
        <authorList>
            <consortium name="US DOE Joint Genome Institute"/>
            <person name="Lucas S."/>
            <person name="Han J."/>
            <person name="Lapidus A."/>
            <person name="Cheng J.-F."/>
            <person name="Goodwin L."/>
            <person name="Pitluck S."/>
            <person name="Peters L."/>
            <person name="Mikhailova N."/>
            <person name="Gu W."/>
            <person name="Detter J.C."/>
            <person name="Han C."/>
            <person name="Tapia R."/>
            <person name="Land M."/>
            <person name="Hauser L."/>
            <person name="Kyrpides N."/>
            <person name="Ivanova N."/>
            <person name="Pagani I."/>
            <person name="Johnson E."/>
            <person name="Mukhopadhyay B."/>
            <person name="Anderson I."/>
            <person name="Woyke T."/>
        </authorList>
    </citation>
    <scope>NUCLEOTIDE SEQUENCE [LARGE SCALE GENOMIC DNA]</scope>
    <source>
        <strain evidence="2 3">6</strain>
    </source>
</reference>
<evidence type="ECO:0000256" key="1">
    <source>
        <dbReference type="SAM" id="Phobius"/>
    </source>
</evidence>
<dbReference type="HOGENOM" id="CLU_395697_0_0_9"/>
<feature type="transmembrane region" description="Helical" evidence="1">
    <location>
        <begin position="513"/>
        <end position="531"/>
    </location>
</feature>
<feature type="transmembrane region" description="Helical" evidence="1">
    <location>
        <begin position="454"/>
        <end position="475"/>
    </location>
</feature>
<feature type="transmembrane region" description="Helical" evidence="1">
    <location>
        <begin position="202"/>
        <end position="220"/>
    </location>
</feature>
<dbReference type="eggNOG" id="ENOG502ZF3U">
    <property type="taxonomic scope" value="Bacteria"/>
</dbReference>
<evidence type="ECO:0000313" key="3">
    <source>
        <dbReference type="Proteomes" id="UP000005753"/>
    </source>
</evidence>
<dbReference type="STRING" id="633697.EubceDRAFT1_1861"/>
<feature type="transmembrane region" description="Helical" evidence="1">
    <location>
        <begin position="73"/>
        <end position="95"/>
    </location>
</feature>
<feature type="transmembrane region" description="Helical" evidence="1">
    <location>
        <begin position="383"/>
        <end position="402"/>
    </location>
</feature>
<feature type="transmembrane region" description="Helical" evidence="1">
    <location>
        <begin position="422"/>
        <end position="447"/>
    </location>
</feature>
<keyword evidence="1" id="KW-1133">Transmembrane helix</keyword>
<feature type="transmembrane region" description="Helical" evidence="1">
    <location>
        <begin position="345"/>
        <end position="371"/>
    </location>
</feature>
<gene>
    <name evidence="2" type="ORF">EubceDRAFT1_1861</name>
</gene>
<feature type="transmembrane region" description="Helical" evidence="1">
    <location>
        <begin position="116"/>
        <end position="135"/>
    </location>
</feature>
<feature type="transmembrane region" description="Helical" evidence="1">
    <location>
        <begin position="6"/>
        <end position="23"/>
    </location>
</feature>
<dbReference type="EMBL" id="CM001487">
    <property type="protein sequence ID" value="EIM57636.1"/>
    <property type="molecule type" value="Genomic_DNA"/>
</dbReference>
<feature type="transmembrane region" description="Helical" evidence="1">
    <location>
        <begin position="35"/>
        <end position="61"/>
    </location>
</feature>
<dbReference type="OrthoDB" id="8617320at2"/>
<keyword evidence="3" id="KW-1185">Reference proteome</keyword>
<dbReference type="AlphaFoldDB" id="I5AV13"/>
<protein>
    <submittedName>
        <fullName evidence="2">Uncharacterized protein</fullName>
    </submittedName>
</protein>
<feature type="transmembrane region" description="Helical" evidence="1">
    <location>
        <begin position="294"/>
        <end position="312"/>
    </location>
</feature>
<reference evidence="2 3" key="1">
    <citation type="submission" date="2010-08" db="EMBL/GenBank/DDBJ databases">
        <authorList>
            <consortium name="US DOE Joint Genome Institute (JGI-PGF)"/>
            <person name="Lucas S."/>
            <person name="Copeland A."/>
            <person name="Lapidus A."/>
            <person name="Cheng J.-F."/>
            <person name="Bruce D."/>
            <person name="Goodwin L."/>
            <person name="Pitluck S."/>
            <person name="Land M.L."/>
            <person name="Hauser L."/>
            <person name="Chang Y.-J."/>
            <person name="Anderson I.J."/>
            <person name="Johnson E."/>
            <person name="Mulhopadhyay B."/>
            <person name="Kyrpides N."/>
            <person name="Woyke T.J."/>
        </authorList>
    </citation>
    <scope>NUCLEOTIDE SEQUENCE [LARGE SCALE GENOMIC DNA]</scope>
    <source>
        <strain evidence="2 3">6</strain>
    </source>
</reference>
<organism evidence="2 3">
    <name type="scientific">Eubacterium cellulosolvens (strain ATCC 43171 / JCM 9499 / 6)</name>
    <name type="common">Cillobacterium cellulosolvens</name>
    <dbReference type="NCBI Taxonomy" id="633697"/>
    <lineage>
        <taxon>Bacteria</taxon>
        <taxon>Bacillati</taxon>
        <taxon>Bacillota</taxon>
        <taxon>Clostridia</taxon>
        <taxon>Eubacteriales</taxon>
        <taxon>Eubacteriaceae</taxon>
        <taxon>Eubacterium</taxon>
    </lineage>
</organism>
<keyword evidence="1" id="KW-0812">Transmembrane</keyword>
<proteinExistence type="predicted"/>